<comment type="caution">
    <text evidence="4">The sequence shown here is derived from an EMBL/GenBank/DDBJ whole genome shotgun (WGS) entry which is preliminary data.</text>
</comment>
<evidence type="ECO:0000313" key="5">
    <source>
        <dbReference type="Proteomes" id="UP000053558"/>
    </source>
</evidence>
<evidence type="ECO:0000256" key="1">
    <source>
        <dbReference type="ARBA" id="ARBA00006484"/>
    </source>
</evidence>
<dbReference type="GeneID" id="19205644"/>
<dbReference type="OMA" id="FWGSVHV"/>
<dbReference type="SUPFAM" id="SSF51735">
    <property type="entry name" value="NAD(P)-binding Rossmann-fold domains"/>
    <property type="match status" value="1"/>
</dbReference>
<name>A0A5M3MIK3_CONPW</name>
<evidence type="ECO:0000256" key="2">
    <source>
        <dbReference type="ARBA" id="ARBA00023002"/>
    </source>
</evidence>
<dbReference type="InterPro" id="IPR002347">
    <property type="entry name" value="SDR_fam"/>
</dbReference>
<dbReference type="PANTHER" id="PTHR43976:SF16">
    <property type="entry name" value="SHORT-CHAIN DEHYDROGENASE_REDUCTASE FAMILY PROTEIN"/>
    <property type="match status" value="1"/>
</dbReference>
<dbReference type="PANTHER" id="PTHR43976">
    <property type="entry name" value="SHORT CHAIN DEHYDROGENASE"/>
    <property type="match status" value="1"/>
</dbReference>
<dbReference type="GO" id="GO:0016491">
    <property type="term" value="F:oxidoreductase activity"/>
    <property type="evidence" value="ECO:0007669"/>
    <property type="project" value="UniProtKB-KW"/>
</dbReference>
<keyword evidence="2" id="KW-0560">Oxidoreductase</keyword>
<protein>
    <submittedName>
        <fullName evidence="4">NAD(P)-binding protein</fullName>
    </submittedName>
</protein>
<dbReference type="AlphaFoldDB" id="A0A5M3MIK3"/>
<dbReference type="KEGG" id="cput:CONPUDRAFT_166792"/>
<proteinExistence type="inferred from homology"/>
<dbReference type="Pfam" id="PF00106">
    <property type="entry name" value="adh_short"/>
    <property type="match status" value="1"/>
</dbReference>
<dbReference type="EMBL" id="JH711581">
    <property type="protein sequence ID" value="EIW78933.1"/>
    <property type="molecule type" value="Genomic_DNA"/>
</dbReference>
<dbReference type="Gene3D" id="3.40.50.720">
    <property type="entry name" value="NAD(P)-binding Rossmann-like Domain"/>
    <property type="match status" value="1"/>
</dbReference>
<evidence type="ECO:0000256" key="3">
    <source>
        <dbReference type="RuleBase" id="RU000363"/>
    </source>
</evidence>
<dbReference type="InterPro" id="IPR036291">
    <property type="entry name" value="NAD(P)-bd_dom_sf"/>
</dbReference>
<comment type="similarity">
    <text evidence="1 3">Belongs to the short-chain dehydrogenases/reductases (SDR) family.</text>
</comment>
<reference evidence="5" key="1">
    <citation type="journal article" date="2012" name="Science">
        <title>The Paleozoic origin of enzymatic lignin decomposition reconstructed from 31 fungal genomes.</title>
        <authorList>
            <person name="Floudas D."/>
            <person name="Binder M."/>
            <person name="Riley R."/>
            <person name="Barry K."/>
            <person name="Blanchette R.A."/>
            <person name="Henrissat B."/>
            <person name="Martinez A.T."/>
            <person name="Otillar R."/>
            <person name="Spatafora J.W."/>
            <person name="Yadav J.S."/>
            <person name="Aerts A."/>
            <person name="Benoit I."/>
            <person name="Boyd A."/>
            <person name="Carlson A."/>
            <person name="Copeland A."/>
            <person name="Coutinho P.M."/>
            <person name="de Vries R.P."/>
            <person name="Ferreira P."/>
            <person name="Findley K."/>
            <person name="Foster B."/>
            <person name="Gaskell J."/>
            <person name="Glotzer D."/>
            <person name="Gorecki P."/>
            <person name="Heitman J."/>
            <person name="Hesse C."/>
            <person name="Hori C."/>
            <person name="Igarashi K."/>
            <person name="Jurgens J.A."/>
            <person name="Kallen N."/>
            <person name="Kersten P."/>
            <person name="Kohler A."/>
            <person name="Kuees U."/>
            <person name="Kumar T.K.A."/>
            <person name="Kuo A."/>
            <person name="LaButti K."/>
            <person name="Larrondo L.F."/>
            <person name="Lindquist E."/>
            <person name="Ling A."/>
            <person name="Lombard V."/>
            <person name="Lucas S."/>
            <person name="Lundell T."/>
            <person name="Martin R."/>
            <person name="McLaughlin D.J."/>
            <person name="Morgenstern I."/>
            <person name="Morin E."/>
            <person name="Murat C."/>
            <person name="Nagy L.G."/>
            <person name="Nolan M."/>
            <person name="Ohm R.A."/>
            <person name="Patyshakuliyeva A."/>
            <person name="Rokas A."/>
            <person name="Ruiz-Duenas F.J."/>
            <person name="Sabat G."/>
            <person name="Salamov A."/>
            <person name="Samejima M."/>
            <person name="Schmutz J."/>
            <person name="Slot J.C."/>
            <person name="St John F."/>
            <person name="Stenlid J."/>
            <person name="Sun H."/>
            <person name="Sun S."/>
            <person name="Syed K."/>
            <person name="Tsang A."/>
            <person name="Wiebenga A."/>
            <person name="Young D."/>
            <person name="Pisabarro A."/>
            <person name="Eastwood D.C."/>
            <person name="Martin F."/>
            <person name="Cullen D."/>
            <person name="Grigoriev I.V."/>
            <person name="Hibbett D.S."/>
        </authorList>
    </citation>
    <scope>NUCLEOTIDE SEQUENCE [LARGE SCALE GENOMIC DNA]</scope>
    <source>
        <strain evidence="5">RWD-64-598 SS2</strain>
    </source>
</reference>
<organism evidence="4 5">
    <name type="scientific">Coniophora puteana (strain RWD-64-598)</name>
    <name type="common">Brown rot fungus</name>
    <dbReference type="NCBI Taxonomy" id="741705"/>
    <lineage>
        <taxon>Eukaryota</taxon>
        <taxon>Fungi</taxon>
        <taxon>Dikarya</taxon>
        <taxon>Basidiomycota</taxon>
        <taxon>Agaricomycotina</taxon>
        <taxon>Agaricomycetes</taxon>
        <taxon>Agaricomycetidae</taxon>
        <taxon>Boletales</taxon>
        <taxon>Coniophorineae</taxon>
        <taxon>Coniophoraceae</taxon>
        <taxon>Coniophora</taxon>
    </lineage>
</organism>
<evidence type="ECO:0000313" key="4">
    <source>
        <dbReference type="EMBL" id="EIW78933.1"/>
    </source>
</evidence>
<dbReference type="RefSeq" id="XP_007770683.1">
    <property type="nucleotide sequence ID" value="XM_007772493.1"/>
</dbReference>
<dbReference type="OrthoDB" id="1274115at2759"/>
<sequence length="288" mass="31559">MASATDLSANTSEQKVTQAALARGDRVFATLRSPSLLADLQTKYPASQLRVHELDVTHEGKIGPAFVQAVAAFGRIDAVFNNAGFGVISEAEGIDDANARSLFEVMFWGASYVTREAVRTFREQVPPGGKLFQVASRTSIEAAPGVAHYSAAKAALEYLTEAYLQEVDKSWNIWFTLLEPALFRTAAPSRNIIEPQHPAYKNPSLAITKSRNVLQDLSKFDGNPAKLARVVLELSDITDEKAWPFRVPLHRVALEAARRKGRHLLEAAETQAFRSDDVYFGKGGTSLL</sequence>
<gene>
    <name evidence="4" type="ORF">CONPUDRAFT_166792</name>
</gene>
<dbReference type="PRINTS" id="PR00080">
    <property type="entry name" value="SDRFAMILY"/>
</dbReference>
<dbReference type="InterPro" id="IPR051911">
    <property type="entry name" value="SDR_oxidoreductase"/>
</dbReference>
<accession>A0A5M3MIK3</accession>
<dbReference type="Proteomes" id="UP000053558">
    <property type="component" value="Unassembled WGS sequence"/>
</dbReference>
<keyword evidence="5" id="KW-1185">Reference proteome</keyword>